<feature type="transmembrane region" description="Helical" evidence="12">
    <location>
        <begin position="282"/>
        <end position="300"/>
    </location>
</feature>
<evidence type="ECO:0000256" key="3">
    <source>
        <dbReference type="ARBA" id="ARBA00022500"/>
    </source>
</evidence>
<dbReference type="SUPFAM" id="SSF55874">
    <property type="entry name" value="ATPase domain of HSP90 chaperone/DNA topoisomerase II/histidine kinase"/>
    <property type="match status" value="1"/>
</dbReference>
<dbReference type="InterPro" id="IPR003594">
    <property type="entry name" value="HATPase_dom"/>
</dbReference>
<evidence type="ECO:0000313" key="14">
    <source>
        <dbReference type="EMBL" id="THF77147.1"/>
    </source>
</evidence>
<feature type="region of interest" description="Disordered" evidence="11">
    <location>
        <begin position="35"/>
        <end position="94"/>
    </location>
</feature>
<feature type="transmembrane region" description="Helical" evidence="12">
    <location>
        <begin position="256"/>
        <end position="275"/>
    </location>
</feature>
<dbReference type="GO" id="GO:0006935">
    <property type="term" value="P:chemotaxis"/>
    <property type="evidence" value="ECO:0007669"/>
    <property type="project" value="UniProtKB-KW"/>
</dbReference>
<dbReference type="Pfam" id="PF02518">
    <property type="entry name" value="HATPase_c"/>
    <property type="match status" value="1"/>
</dbReference>
<evidence type="ECO:0000256" key="11">
    <source>
        <dbReference type="SAM" id="MobiDB-lite"/>
    </source>
</evidence>
<protein>
    <recommendedName>
        <fullName evidence="2">histidine kinase</fullName>
        <ecNumber evidence="2">2.7.13.3</ecNumber>
    </recommendedName>
</protein>
<dbReference type="PRINTS" id="PR00344">
    <property type="entry name" value="BCTRLSENSOR"/>
</dbReference>
<evidence type="ECO:0000256" key="12">
    <source>
        <dbReference type="SAM" id="Phobius"/>
    </source>
</evidence>
<dbReference type="SUPFAM" id="SSF47226">
    <property type="entry name" value="Histidine-containing phosphotransfer domain, HPT domain"/>
    <property type="match status" value="1"/>
</dbReference>
<dbReference type="PANTHER" id="PTHR43395:SF1">
    <property type="entry name" value="CHEMOTAXIS PROTEIN CHEA"/>
    <property type="match status" value="1"/>
</dbReference>
<keyword evidence="12" id="KW-0812">Transmembrane</keyword>
<evidence type="ECO:0000313" key="15">
    <source>
        <dbReference type="Proteomes" id="UP000310636"/>
    </source>
</evidence>
<keyword evidence="4" id="KW-0597">Phosphoprotein</keyword>
<keyword evidence="5" id="KW-0808">Transferase</keyword>
<organism evidence="14 15">
    <name type="scientific">Cohnella fermenti</name>
    <dbReference type="NCBI Taxonomy" id="2565925"/>
    <lineage>
        <taxon>Bacteria</taxon>
        <taxon>Bacillati</taxon>
        <taxon>Bacillota</taxon>
        <taxon>Bacilli</taxon>
        <taxon>Bacillales</taxon>
        <taxon>Paenibacillaceae</taxon>
        <taxon>Cohnella</taxon>
    </lineage>
</organism>
<evidence type="ECO:0000256" key="1">
    <source>
        <dbReference type="ARBA" id="ARBA00000085"/>
    </source>
</evidence>
<keyword evidence="9" id="KW-0902">Two-component regulatory system</keyword>
<feature type="compositionally biased region" description="Low complexity" evidence="11">
    <location>
        <begin position="35"/>
        <end position="55"/>
    </location>
</feature>
<comment type="catalytic activity">
    <reaction evidence="1">
        <text>ATP + protein L-histidine = ADP + protein N-phospho-L-histidine.</text>
        <dbReference type="EC" id="2.7.13.3"/>
    </reaction>
</comment>
<keyword evidence="6" id="KW-0547">Nucleotide-binding</keyword>
<dbReference type="InterPro" id="IPR051315">
    <property type="entry name" value="Bact_Chemotaxis_CheA"/>
</dbReference>
<feature type="coiled-coil region" evidence="10">
    <location>
        <begin position="694"/>
        <end position="721"/>
    </location>
</feature>
<feature type="transmembrane region" description="Helical" evidence="12">
    <location>
        <begin position="410"/>
        <end position="432"/>
    </location>
</feature>
<dbReference type="Proteomes" id="UP000310636">
    <property type="component" value="Unassembled WGS sequence"/>
</dbReference>
<dbReference type="PROSITE" id="PS50109">
    <property type="entry name" value="HIS_KIN"/>
    <property type="match status" value="1"/>
</dbReference>
<dbReference type="InterPro" id="IPR036641">
    <property type="entry name" value="HPT_dom_sf"/>
</dbReference>
<feature type="domain" description="Histidine kinase" evidence="13">
    <location>
        <begin position="847"/>
        <end position="985"/>
    </location>
</feature>
<dbReference type="AlphaFoldDB" id="A0A4S4BQD4"/>
<keyword evidence="12" id="KW-1133">Transmembrane helix</keyword>
<keyword evidence="7" id="KW-0418">Kinase</keyword>
<dbReference type="Gene3D" id="3.30.565.10">
    <property type="entry name" value="Histidine kinase-like ATPase, C-terminal domain"/>
    <property type="match status" value="1"/>
</dbReference>
<evidence type="ECO:0000259" key="13">
    <source>
        <dbReference type="PROSITE" id="PS50109"/>
    </source>
</evidence>
<sequence>MKTAAIRKWLQWLMMAGIVAAWGMGAFGEYAASGSAAVPSGGPAHAPDGPSSAAGKPPPIPGGPSTTLGGPSTTLGGSSTTPGSPPSAPAGSAALSGSRVEIPLAYYRLGDSPVDGQGAMEWTKPDAAEGWSRMPMTGSREANLSYAWFSLQVPSELDGKRVRDPHLLLSDARYDFEVFSGTERIYRYGDLQDERTASRAGQPVMVPLDRLDPRQPIYIRIHSELDSVLAGRIGPVMYGNQTDLRMSLLRSDIPNAIGAFVFFIVGLVSIMMYFLNRGHRANLVFALFSLLLALNVAMSLRFPMLFADMSLLRTYGQDPLAGILIYLFASYFVMTMRPAYAVWIRRAGLAVMCAAWLMPVARWAASDALDRYSGFLSAVRSFGFSALCAACFLTMVVGCRRRQASGDAKWLIGGFSIYLLMNAIGIPLRYWIERKHGFIVEEPIRFVQMLNVGLDYALLFSTAFFAIISFRRYQEIYREMHDNNLRIAGWNRALEQRVQERTRALQNLLDYAGQGFLSFDKRLLVQAEHSLECSRLFRRSIADARYTELMYPDNPAEQMLNEDILQQVFQEDDLQREVCLSLLPTSAEINGRYVELQYRWLPGDEEGKVMVILTDRTDQRQLERQMETERSILHTVVWVIRHYRDFREMIDEYRSFVTQDMPELLGKEMADAEKCAELLRAVHTFKGNFAQIEFLHTSDKLHELETRLEQWQRQLHAADALADPVEGGGLRIGTAELLQCVSRDIGVLRDILGEHFDRNDETVTIELERLQRLEEQVYMMLPSPEAALIAGELNKLRYRPFRELLDVYPDYTVKLAERLGKIIYPITIVGGDMLVNPDVYRGFVRTLIHMFRNMVEHGIEKPEERAAKGKDRRGMIRCVIAARGQAIELTLANDGSEIDLAALRERVLAMELYPPRVFDSMFRQQQMMCIFHEGFSTKTTISKLSGRGVGLSAVRKSAAELGGTIRIESAPEAGTKFIVQLPLRVP</sequence>
<accession>A0A4S4BQD4</accession>
<keyword evidence="8" id="KW-0067">ATP-binding</keyword>
<dbReference type="EMBL" id="SSOB01000021">
    <property type="protein sequence ID" value="THF77147.1"/>
    <property type="molecule type" value="Genomic_DNA"/>
</dbReference>
<feature type="transmembrane region" description="Helical" evidence="12">
    <location>
        <begin position="320"/>
        <end position="340"/>
    </location>
</feature>
<feature type="transmembrane region" description="Helical" evidence="12">
    <location>
        <begin position="452"/>
        <end position="470"/>
    </location>
</feature>
<keyword evidence="12" id="KW-0472">Membrane</keyword>
<keyword evidence="10" id="KW-0175">Coiled coil</keyword>
<name>A0A4S4BQD4_9BACL</name>
<dbReference type="PANTHER" id="PTHR43395">
    <property type="entry name" value="SENSOR HISTIDINE KINASE CHEA"/>
    <property type="match status" value="1"/>
</dbReference>
<dbReference type="EC" id="2.7.13.3" evidence="2"/>
<dbReference type="Gene3D" id="1.20.120.160">
    <property type="entry name" value="HPT domain"/>
    <property type="match status" value="1"/>
</dbReference>
<evidence type="ECO:0000256" key="10">
    <source>
        <dbReference type="SAM" id="Coils"/>
    </source>
</evidence>
<feature type="transmembrane region" description="Helical" evidence="12">
    <location>
        <begin position="347"/>
        <end position="365"/>
    </location>
</feature>
<dbReference type="GO" id="GO:0005524">
    <property type="term" value="F:ATP binding"/>
    <property type="evidence" value="ECO:0007669"/>
    <property type="project" value="UniProtKB-KW"/>
</dbReference>
<dbReference type="GO" id="GO:0004673">
    <property type="term" value="F:protein histidine kinase activity"/>
    <property type="evidence" value="ECO:0007669"/>
    <property type="project" value="UniProtKB-EC"/>
</dbReference>
<feature type="compositionally biased region" description="Low complexity" evidence="11">
    <location>
        <begin position="63"/>
        <end position="82"/>
    </location>
</feature>
<dbReference type="FunFam" id="3.30.565.10:FF:000016">
    <property type="entry name" value="Chemotaxis protein CheA, putative"/>
    <property type="match status" value="1"/>
</dbReference>
<dbReference type="InterPro" id="IPR004358">
    <property type="entry name" value="Sig_transdc_His_kin-like_C"/>
</dbReference>
<feature type="transmembrane region" description="Helical" evidence="12">
    <location>
        <begin position="377"/>
        <end position="398"/>
    </location>
</feature>
<comment type="caution">
    <text evidence="14">The sequence shown here is derived from an EMBL/GenBank/DDBJ whole genome shotgun (WGS) entry which is preliminary data.</text>
</comment>
<keyword evidence="3" id="KW-0145">Chemotaxis</keyword>
<dbReference type="RefSeq" id="WP_136371095.1">
    <property type="nucleotide sequence ID" value="NZ_SSOB01000021.1"/>
</dbReference>
<dbReference type="InterPro" id="IPR005467">
    <property type="entry name" value="His_kinase_dom"/>
</dbReference>
<dbReference type="SMART" id="SM00387">
    <property type="entry name" value="HATPase_c"/>
    <property type="match status" value="1"/>
</dbReference>
<evidence type="ECO:0000256" key="6">
    <source>
        <dbReference type="ARBA" id="ARBA00022741"/>
    </source>
</evidence>
<dbReference type="InterPro" id="IPR036890">
    <property type="entry name" value="HATPase_C_sf"/>
</dbReference>
<proteinExistence type="predicted"/>
<keyword evidence="15" id="KW-1185">Reference proteome</keyword>
<dbReference type="OrthoDB" id="9798098at2"/>
<evidence type="ECO:0000256" key="9">
    <source>
        <dbReference type="ARBA" id="ARBA00023012"/>
    </source>
</evidence>
<evidence type="ECO:0000256" key="4">
    <source>
        <dbReference type="ARBA" id="ARBA00022553"/>
    </source>
</evidence>
<evidence type="ECO:0000256" key="8">
    <source>
        <dbReference type="ARBA" id="ARBA00022840"/>
    </source>
</evidence>
<reference evidence="14 15" key="1">
    <citation type="submission" date="2019-04" db="EMBL/GenBank/DDBJ databases">
        <title>Cohnella sp. nov. isolated from preserved vegetables.</title>
        <authorList>
            <person name="Lin S.-Y."/>
            <person name="Hung M.-H."/>
            <person name="Young C.-C."/>
        </authorList>
    </citation>
    <scope>NUCLEOTIDE SEQUENCE [LARGE SCALE GENOMIC DNA]</scope>
    <source>
        <strain evidence="14 15">CC-MHH1044</strain>
    </source>
</reference>
<dbReference type="GO" id="GO:0000160">
    <property type="term" value="P:phosphorelay signal transduction system"/>
    <property type="evidence" value="ECO:0007669"/>
    <property type="project" value="UniProtKB-KW"/>
</dbReference>
<gene>
    <name evidence="14" type="ORF">E6C55_17450</name>
</gene>
<evidence type="ECO:0000256" key="5">
    <source>
        <dbReference type="ARBA" id="ARBA00022679"/>
    </source>
</evidence>
<evidence type="ECO:0000256" key="7">
    <source>
        <dbReference type="ARBA" id="ARBA00022777"/>
    </source>
</evidence>
<evidence type="ECO:0000256" key="2">
    <source>
        <dbReference type="ARBA" id="ARBA00012438"/>
    </source>
</evidence>